<dbReference type="Pfam" id="PF13484">
    <property type="entry name" value="Fer4_16"/>
    <property type="match status" value="1"/>
</dbReference>
<dbReference type="InterPro" id="IPR017896">
    <property type="entry name" value="4Fe4S_Fe-S-bd"/>
</dbReference>
<dbReference type="Gene3D" id="3.30.70.20">
    <property type="match status" value="1"/>
</dbReference>
<dbReference type="Proteomes" id="UP000323521">
    <property type="component" value="Chromosome"/>
</dbReference>
<dbReference type="OrthoDB" id="9815745at2"/>
<gene>
    <name evidence="5" type="ORF">DCMF_25300</name>
</gene>
<evidence type="ECO:0000256" key="3">
    <source>
        <dbReference type="ARBA" id="ARBA00023014"/>
    </source>
</evidence>
<dbReference type="GO" id="GO:0046872">
    <property type="term" value="F:metal ion binding"/>
    <property type="evidence" value="ECO:0007669"/>
    <property type="project" value="UniProtKB-KW"/>
</dbReference>
<dbReference type="GO" id="GO:0051536">
    <property type="term" value="F:iron-sulfur cluster binding"/>
    <property type="evidence" value="ECO:0007669"/>
    <property type="project" value="UniProtKB-KW"/>
</dbReference>
<dbReference type="PANTHER" id="PTHR42827">
    <property type="entry name" value="IRON-SULFUR CLUSTER-BINDING PROTEIN-RELATED"/>
    <property type="match status" value="1"/>
</dbReference>
<dbReference type="PANTHER" id="PTHR42827:SF1">
    <property type="entry name" value="IRON-SULFUR CLUSTER-BINDING PROTEIN"/>
    <property type="match status" value="1"/>
</dbReference>
<evidence type="ECO:0000313" key="5">
    <source>
        <dbReference type="EMBL" id="ATW27629.1"/>
    </source>
</evidence>
<sequence length="259" mass="28545">MEYDHALKKDVLSLARRLGADLAGIGEMGGVREYIRQNYGGALEGYPGAVSLAVFFPPEIINLLTEGPQQIYSHYYEVLNRLLDTIALSVANHLYKKGYRVFPVPASQQLIHDRYKGIFSHKLAASLAGLGWIGKSCCLINEKVGPRLRLATILTDAPLAPDGGIANRCGTCRACVDACPPGAILGKSFKLEEDIGFRFQAERCDNYFTEVKERHGLGHCGKCLAVCPWGKVPPKREYQEISRDAPEKGEKIADFAQDF</sequence>
<dbReference type="AlphaFoldDB" id="A0A3G1KZ46"/>
<keyword evidence="6" id="KW-1185">Reference proteome</keyword>
<evidence type="ECO:0000256" key="2">
    <source>
        <dbReference type="ARBA" id="ARBA00023004"/>
    </source>
</evidence>
<protein>
    <recommendedName>
        <fullName evidence="4">4Fe-4S ferredoxin-type domain-containing protein</fullName>
    </recommendedName>
</protein>
<accession>A0A3G1KZ46</accession>
<dbReference type="RefSeq" id="WP_148137000.1">
    <property type="nucleotide sequence ID" value="NZ_CP017634.1"/>
</dbReference>
<keyword evidence="3" id="KW-0411">Iron-sulfur</keyword>
<evidence type="ECO:0000259" key="4">
    <source>
        <dbReference type="PROSITE" id="PS51379"/>
    </source>
</evidence>
<organism evidence="5 6">
    <name type="scientific">Formimonas warabiya</name>
    <dbReference type="NCBI Taxonomy" id="1761012"/>
    <lineage>
        <taxon>Bacteria</taxon>
        <taxon>Bacillati</taxon>
        <taxon>Bacillota</taxon>
        <taxon>Clostridia</taxon>
        <taxon>Eubacteriales</taxon>
        <taxon>Peptococcaceae</taxon>
        <taxon>Candidatus Formimonas</taxon>
    </lineage>
</organism>
<feature type="domain" description="4Fe-4S ferredoxin-type" evidence="4">
    <location>
        <begin position="159"/>
        <end position="189"/>
    </location>
</feature>
<dbReference type="PROSITE" id="PS51379">
    <property type="entry name" value="4FE4S_FER_2"/>
    <property type="match status" value="2"/>
</dbReference>
<keyword evidence="2" id="KW-0408">Iron</keyword>
<reference evidence="5 6" key="1">
    <citation type="submission" date="2016-10" db="EMBL/GenBank/DDBJ databases">
        <title>Complete Genome Sequence of Peptococcaceae strain DCMF.</title>
        <authorList>
            <person name="Edwards R.J."/>
            <person name="Holland S.I."/>
            <person name="Deshpande N.P."/>
            <person name="Wong Y.K."/>
            <person name="Ertan H."/>
            <person name="Manefield M."/>
            <person name="Russell T.L."/>
            <person name="Lee M.J."/>
        </authorList>
    </citation>
    <scope>NUCLEOTIDE SEQUENCE [LARGE SCALE GENOMIC DNA]</scope>
    <source>
        <strain evidence="5 6">DCMF</strain>
    </source>
</reference>
<proteinExistence type="predicted"/>
<dbReference type="PROSITE" id="PS00198">
    <property type="entry name" value="4FE4S_FER_1"/>
    <property type="match status" value="1"/>
</dbReference>
<name>A0A3G1KZ46_FORW1</name>
<dbReference type="KEGG" id="fwa:DCMF_25300"/>
<dbReference type="InterPro" id="IPR017900">
    <property type="entry name" value="4Fe4S_Fe_S_CS"/>
</dbReference>
<evidence type="ECO:0000313" key="6">
    <source>
        <dbReference type="Proteomes" id="UP000323521"/>
    </source>
</evidence>
<feature type="domain" description="4Fe-4S ferredoxin-type" evidence="4">
    <location>
        <begin position="207"/>
        <end position="237"/>
    </location>
</feature>
<dbReference type="SUPFAM" id="SSF54862">
    <property type="entry name" value="4Fe-4S ferredoxins"/>
    <property type="match status" value="1"/>
</dbReference>
<keyword evidence="1" id="KW-0479">Metal-binding</keyword>
<evidence type="ECO:0000256" key="1">
    <source>
        <dbReference type="ARBA" id="ARBA00022723"/>
    </source>
</evidence>
<dbReference type="EMBL" id="CP017634">
    <property type="protein sequence ID" value="ATW27629.1"/>
    <property type="molecule type" value="Genomic_DNA"/>
</dbReference>